<evidence type="ECO:0000256" key="2">
    <source>
        <dbReference type="ARBA" id="ARBA00004586"/>
    </source>
</evidence>
<keyword evidence="4" id="KW-0256">Endoplasmic reticulum</keyword>
<dbReference type="AlphaFoldDB" id="A0A4V3DYU0"/>
<dbReference type="EMBL" id="SNZR01000011">
    <property type="protein sequence ID" value="TDR93919.1"/>
    <property type="molecule type" value="Genomic_DNA"/>
</dbReference>
<keyword evidence="5 8" id="KW-1133">Transmembrane helix</keyword>
<evidence type="ECO:0000256" key="7">
    <source>
        <dbReference type="SAM" id="MobiDB-lite"/>
    </source>
</evidence>
<sequence>MANDGQGSAGPSFSQPGGSFPDPASPGGNPDGFGGFASNEAAGEGSFTQTTHVSWGQKLMESIVGVGIGFLMVFAMGVLLFWNEGRAVRTEKSLSEGASVVVRADAGRIDPANEGKLVYVQGDLSAPDAVADSALGIRAKAARLVRHVEMYQWKEESRTETKKNLGGSEERTTTYTYSRVWSDRRIDSSRFHDQGGRQNPQMRFSAFEATAADATLGAFRPGAQALGRLPANEAKPIPADAAATLAQNAGLGPTQVVDGALYLGQNPADPRVGDLRITYKIAPLGPASFIGRQSGSDLQEYQTKAGDRLLLASTGKVAPEAMFAQAEAENRMITWLLRLVGTIFMFVGFLLILRPLAVLGDVVPFIGSILGAGTALAALALTMVAAPLVIALAWFFFRPLVSVLVLAVGAAAVYGLGVLARKRREAKGGVFAPGTAPVG</sequence>
<dbReference type="Proteomes" id="UP000295122">
    <property type="component" value="Unassembled WGS sequence"/>
</dbReference>
<evidence type="ECO:0000313" key="10">
    <source>
        <dbReference type="Proteomes" id="UP000295122"/>
    </source>
</evidence>
<feature type="region of interest" description="Disordered" evidence="7">
    <location>
        <begin position="1"/>
        <end position="41"/>
    </location>
</feature>
<feature type="transmembrane region" description="Helical" evidence="8">
    <location>
        <begin position="400"/>
        <end position="420"/>
    </location>
</feature>
<dbReference type="GO" id="GO:0071763">
    <property type="term" value="P:nuclear membrane organization"/>
    <property type="evidence" value="ECO:0007669"/>
    <property type="project" value="TreeGrafter"/>
</dbReference>
<dbReference type="GO" id="GO:0006629">
    <property type="term" value="P:lipid metabolic process"/>
    <property type="evidence" value="ECO:0007669"/>
    <property type="project" value="TreeGrafter"/>
</dbReference>
<dbReference type="OrthoDB" id="273988at2"/>
<feature type="transmembrane region" description="Helical" evidence="8">
    <location>
        <begin position="365"/>
        <end position="394"/>
    </location>
</feature>
<evidence type="ECO:0000256" key="8">
    <source>
        <dbReference type="SAM" id="Phobius"/>
    </source>
</evidence>
<dbReference type="RefSeq" id="WP_133768874.1">
    <property type="nucleotide sequence ID" value="NZ_SNZR01000011.1"/>
</dbReference>
<evidence type="ECO:0000313" key="9">
    <source>
        <dbReference type="EMBL" id="TDR93919.1"/>
    </source>
</evidence>
<feature type="compositionally biased region" description="Polar residues" evidence="7">
    <location>
        <begin position="1"/>
        <end position="17"/>
    </location>
</feature>
<accession>A0A4V3DYU0</accession>
<evidence type="ECO:0000256" key="1">
    <source>
        <dbReference type="ARBA" id="ARBA00004127"/>
    </source>
</evidence>
<evidence type="ECO:0000256" key="4">
    <source>
        <dbReference type="ARBA" id="ARBA00022824"/>
    </source>
</evidence>
<dbReference type="Pfam" id="PF07787">
    <property type="entry name" value="TMEM43"/>
    <property type="match status" value="1"/>
</dbReference>
<feature type="transmembrane region" description="Helical" evidence="8">
    <location>
        <begin position="332"/>
        <end position="353"/>
    </location>
</feature>
<dbReference type="PANTHER" id="PTHR13416">
    <property type="match status" value="1"/>
</dbReference>
<keyword evidence="3 8" id="KW-0812">Transmembrane</keyword>
<keyword evidence="10" id="KW-1185">Reference proteome</keyword>
<name>A0A4V3DYU0_9HYPH</name>
<evidence type="ECO:0000256" key="6">
    <source>
        <dbReference type="ARBA" id="ARBA00023136"/>
    </source>
</evidence>
<protein>
    <submittedName>
        <fullName evidence="9">Uncharacterized protein DUF1625</fullName>
    </submittedName>
</protein>
<dbReference type="InterPro" id="IPR012430">
    <property type="entry name" value="TMEM43_fam"/>
</dbReference>
<comment type="subcellular location">
    <subcellularLocation>
        <location evidence="1">Endomembrane system</location>
        <topology evidence="1">Multi-pass membrane protein</topology>
    </subcellularLocation>
    <subcellularLocation>
        <location evidence="2">Endoplasmic reticulum membrane</location>
    </subcellularLocation>
</comment>
<evidence type="ECO:0000256" key="5">
    <source>
        <dbReference type="ARBA" id="ARBA00022989"/>
    </source>
</evidence>
<proteinExistence type="predicted"/>
<comment type="caution">
    <text evidence="9">The sequence shown here is derived from an EMBL/GenBank/DDBJ whole genome shotgun (WGS) entry which is preliminary data.</text>
</comment>
<organism evidence="9 10">
    <name type="scientific">Enterovirga rhinocerotis</name>
    <dbReference type="NCBI Taxonomy" id="1339210"/>
    <lineage>
        <taxon>Bacteria</taxon>
        <taxon>Pseudomonadati</taxon>
        <taxon>Pseudomonadota</taxon>
        <taxon>Alphaproteobacteria</taxon>
        <taxon>Hyphomicrobiales</taxon>
        <taxon>Methylobacteriaceae</taxon>
        <taxon>Enterovirga</taxon>
    </lineage>
</organism>
<evidence type="ECO:0000256" key="3">
    <source>
        <dbReference type="ARBA" id="ARBA00022692"/>
    </source>
</evidence>
<dbReference type="PANTHER" id="PTHR13416:SF2">
    <property type="entry name" value="TRANSMEMBRANE PROTEIN 43"/>
    <property type="match status" value="1"/>
</dbReference>
<feature type="transmembrane region" description="Helical" evidence="8">
    <location>
        <begin position="63"/>
        <end position="82"/>
    </location>
</feature>
<keyword evidence="6 8" id="KW-0472">Membrane</keyword>
<reference evidence="9 10" key="1">
    <citation type="submission" date="2019-03" db="EMBL/GenBank/DDBJ databases">
        <title>Genomic Encyclopedia of Type Strains, Phase IV (KMG-IV): sequencing the most valuable type-strain genomes for metagenomic binning, comparative biology and taxonomic classification.</title>
        <authorList>
            <person name="Goeker M."/>
        </authorList>
    </citation>
    <scope>NUCLEOTIDE SEQUENCE [LARGE SCALE GENOMIC DNA]</scope>
    <source>
        <strain evidence="9 10">DSM 25903</strain>
    </source>
</reference>
<dbReference type="GO" id="GO:0012505">
    <property type="term" value="C:endomembrane system"/>
    <property type="evidence" value="ECO:0007669"/>
    <property type="project" value="UniProtKB-SubCell"/>
</dbReference>
<gene>
    <name evidence="9" type="ORF">EV668_1188</name>
</gene>